<organism evidence="2 3">
    <name type="scientific">Saltatorellus ferox</name>
    <dbReference type="NCBI Taxonomy" id="2528018"/>
    <lineage>
        <taxon>Bacteria</taxon>
        <taxon>Pseudomonadati</taxon>
        <taxon>Planctomycetota</taxon>
        <taxon>Planctomycetia</taxon>
        <taxon>Planctomycetia incertae sedis</taxon>
        <taxon>Saltatorellus</taxon>
    </lineage>
</organism>
<evidence type="ECO:0000256" key="1">
    <source>
        <dbReference type="SAM" id="SignalP"/>
    </source>
</evidence>
<dbReference type="RefSeq" id="WP_145198667.1">
    <property type="nucleotide sequence ID" value="NZ_CP036434.1"/>
</dbReference>
<gene>
    <name evidence="2" type="ORF">Poly30_30720</name>
</gene>
<dbReference type="AlphaFoldDB" id="A0A518ETY1"/>
<feature type="signal peptide" evidence="1">
    <location>
        <begin position="1"/>
        <end position="16"/>
    </location>
</feature>
<feature type="chain" id="PRO_5021957111" description="Lipid/polyisoprenoid-binding YceI-like domain-containing protein" evidence="1">
    <location>
        <begin position="17"/>
        <end position="223"/>
    </location>
</feature>
<protein>
    <recommendedName>
        <fullName evidence="4">Lipid/polyisoprenoid-binding YceI-like domain-containing protein</fullName>
    </recommendedName>
</protein>
<evidence type="ECO:0008006" key="4">
    <source>
        <dbReference type="Google" id="ProtNLM"/>
    </source>
</evidence>
<evidence type="ECO:0000313" key="2">
    <source>
        <dbReference type="EMBL" id="QDV07546.1"/>
    </source>
</evidence>
<sequence precursor="true">MYVLLPMVVSLAGALAAPELAPQPRQLTLPEATETADTPVVLTLPLRVPKSQLFQLLQTELRERKLLKDFQVVTSKFSGGRVLLDQLDVRPCPRPGTVRLEAHARLRFERKQLGVLWRGLKSHKKWFQKGDKDAAKVRLTCTAELGGPNDGALVASLTDIRVKVESRLHPARGLSARFRLDPREFEWAPEGGLFDFVKLSSLRIAAVERDALRLEVGVARQPR</sequence>
<evidence type="ECO:0000313" key="3">
    <source>
        <dbReference type="Proteomes" id="UP000320390"/>
    </source>
</evidence>
<dbReference type="Proteomes" id="UP000320390">
    <property type="component" value="Chromosome"/>
</dbReference>
<proteinExistence type="predicted"/>
<keyword evidence="1" id="KW-0732">Signal</keyword>
<reference evidence="2 3" key="1">
    <citation type="submission" date="2019-02" db="EMBL/GenBank/DDBJ databases">
        <title>Deep-cultivation of Planctomycetes and their phenomic and genomic characterization uncovers novel biology.</title>
        <authorList>
            <person name="Wiegand S."/>
            <person name="Jogler M."/>
            <person name="Boedeker C."/>
            <person name="Pinto D."/>
            <person name="Vollmers J."/>
            <person name="Rivas-Marin E."/>
            <person name="Kohn T."/>
            <person name="Peeters S.H."/>
            <person name="Heuer A."/>
            <person name="Rast P."/>
            <person name="Oberbeckmann S."/>
            <person name="Bunk B."/>
            <person name="Jeske O."/>
            <person name="Meyerdierks A."/>
            <person name="Storesund J.E."/>
            <person name="Kallscheuer N."/>
            <person name="Luecker S."/>
            <person name="Lage O.M."/>
            <person name="Pohl T."/>
            <person name="Merkel B.J."/>
            <person name="Hornburger P."/>
            <person name="Mueller R.-W."/>
            <person name="Bruemmer F."/>
            <person name="Labrenz M."/>
            <person name="Spormann A.M."/>
            <person name="Op den Camp H."/>
            <person name="Overmann J."/>
            <person name="Amann R."/>
            <person name="Jetten M.S.M."/>
            <person name="Mascher T."/>
            <person name="Medema M.H."/>
            <person name="Devos D.P."/>
            <person name="Kaster A.-K."/>
            <person name="Ovreas L."/>
            <person name="Rohde M."/>
            <person name="Galperin M.Y."/>
            <person name="Jogler C."/>
        </authorList>
    </citation>
    <scope>NUCLEOTIDE SEQUENCE [LARGE SCALE GENOMIC DNA]</scope>
    <source>
        <strain evidence="2 3">Poly30</strain>
    </source>
</reference>
<name>A0A518ETY1_9BACT</name>
<accession>A0A518ETY1</accession>
<dbReference type="EMBL" id="CP036434">
    <property type="protein sequence ID" value="QDV07546.1"/>
    <property type="molecule type" value="Genomic_DNA"/>
</dbReference>
<keyword evidence="3" id="KW-1185">Reference proteome</keyword>